<sequence length="308" mass="34667">MSFQDRASRYGADVPTLERLFPGPWPAEQNRLFRLVKNPEAIKQAALDGIAVDRPNETFRHYFSPDLGETRAEIAGFGISISTYWRGQQHLACPVTLVRARTGTRAMIPIAALLSDDDPKHLEPFLRAVSRRLPLPVTRVTISPCSNLLNVVKKLFPRAHISVPYEVVIREAALHCDASVKELESRVIYVAAGREDEALGIGGLMEWKELWTKGITTMWGVGDYARADKTFAELLEGSRPAELCVLLDQWVRNVSPVDWQNALKQWRDGEEVFGDHRRYLAIEVRGEEMGLEEDTTSRAMLRVTAASQ</sequence>
<name>A0AA38H689_9TREE</name>
<dbReference type="GeneID" id="77726623"/>
<keyword evidence="2" id="KW-1185">Reference proteome</keyword>
<evidence type="ECO:0000313" key="1">
    <source>
        <dbReference type="EMBL" id="KAI9634703.1"/>
    </source>
</evidence>
<protein>
    <submittedName>
        <fullName evidence="1">Uncharacterized protein</fullName>
    </submittedName>
</protein>
<dbReference type="AlphaFoldDB" id="A0AA38H689"/>
<reference evidence="1" key="1">
    <citation type="journal article" date="2022" name="G3 (Bethesda)">
        <title>High quality genome of the basidiomycete yeast Dioszegia hungarica PDD-24b-2 isolated from cloud water.</title>
        <authorList>
            <person name="Jarrige D."/>
            <person name="Haridas S."/>
            <person name="Bleykasten-Grosshans C."/>
            <person name="Joly M."/>
            <person name="Nadalig T."/>
            <person name="Sancelme M."/>
            <person name="Vuilleumier S."/>
            <person name="Grigoriev I.V."/>
            <person name="Amato P."/>
            <person name="Bringel F."/>
        </authorList>
    </citation>
    <scope>NUCLEOTIDE SEQUENCE</scope>
    <source>
        <strain evidence="1">PDD-24b-2</strain>
    </source>
</reference>
<dbReference type="EMBL" id="JAKWFO010000006">
    <property type="protein sequence ID" value="KAI9634703.1"/>
    <property type="molecule type" value="Genomic_DNA"/>
</dbReference>
<evidence type="ECO:0000313" key="2">
    <source>
        <dbReference type="Proteomes" id="UP001164286"/>
    </source>
</evidence>
<dbReference type="Proteomes" id="UP001164286">
    <property type="component" value="Unassembled WGS sequence"/>
</dbReference>
<comment type="caution">
    <text evidence="1">The sequence shown here is derived from an EMBL/GenBank/DDBJ whole genome shotgun (WGS) entry which is preliminary data.</text>
</comment>
<accession>A0AA38H689</accession>
<dbReference type="RefSeq" id="XP_052944480.1">
    <property type="nucleotide sequence ID" value="XM_053087418.1"/>
</dbReference>
<organism evidence="1 2">
    <name type="scientific">Dioszegia hungarica</name>
    <dbReference type="NCBI Taxonomy" id="4972"/>
    <lineage>
        <taxon>Eukaryota</taxon>
        <taxon>Fungi</taxon>
        <taxon>Dikarya</taxon>
        <taxon>Basidiomycota</taxon>
        <taxon>Agaricomycotina</taxon>
        <taxon>Tremellomycetes</taxon>
        <taxon>Tremellales</taxon>
        <taxon>Bulleribasidiaceae</taxon>
        <taxon>Dioszegia</taxon>
    </lineage>
</organism>
<proteinExistence type="predicted"/>
<gene>
    <name evidence="1" type="ORF">MKK02DRAFT_27863</name>
</gene>